<evidence type="ECO:0000256" key="7">
    <source>
        <dbReference type="ARBA" id="ARBA00023128"/>
    </source>
</evidence>
<evidence type="ECO:0000256" key="1">
    <source>
        <dbReference type="ARBA" id="ARBA00004173"/>
    </source>
</evidence>
<dbReference type="EMBL" id="JASWJB010000020">
    <property type="protein sequence ID" value="KAK2612140.1"/>
    <property type="molecule type" value="Genomic_DNA"/>
</dbReference>
<comment type="similarity">
    <text evidence="3 8">Belongs to the COQ9 family.</text>
</comment>
<dbReference type="Pfam" id="PF08511">
    <property type="entry name" value="COQ9"/>
    <property type="match status" value="1"/>
</dbReference>
<dbReference type="Proteomes" id="UP001251528">
    <property type="component" value="Unassembled WGS sequence"/>
</dbReference>
<comment type="function">
    <text evidence="8">Membrane-associated protein that warps the membrane surface to access and bind aromatic isoprenes with high specificity, including ubiquinone (CoQ) isoprene intermediates and presents them directly to Coq7, therefore facilitating the Coq7-mediated hydroxylase step. Participates in the biosynthesis of coenzyme Q, also named ubiquinone, an essential lipid-soluble electron transporter for aerobic cellular respiration.</text>
</comment>
<dbReference type="AlphaFoldDB" id="A0AAJ0CZ44"/>
<evidence type="ECO:0000256" key="4">
    <source>
        <dbReference type="ARBA" id="ARBA00022688"/>
    </source>
</evidence>
<name>A0AAJ0CZ44_9HYPO</name>
<evidence type="ECO:0000256" key="6">
    <source>
        <dbReference type="ARBA" id="ARBA00023121"/>
    </source>
</evidence>
<evidence type="ECO:0000313" key="11">
    <source>
        <dbReference type="Proteomes" id="UP001251528"/>
    </source>
</evidence>
<dbReference type="PANTHER" id="PTHR21427">
    <property type="entry name" value="UBIQUINONE BIOSYNTHESIS PROTEIN COQ9, MITOCHONDRIAL"/>
    <property type="match status" value="1"/>
</dbReference>
<gene>
    <name evidence="10" type="primary">COQ9</name>
    <name evidence="10" type="ORF">QQS21_001870</name>
</gene>
<protein>
    <recommendedName>
        <fullName evidence="8">Ubiquinone biosynthesis protein</fullName>
    </recommendedName>
</protein>
<comment type="subcellular location">
    <subcellularLocation>
        <location evidence="1 8">Mitochondrion</location>
    </subcellularLocation>
</comment>
<proteinExistence type="inferred from homology"/>
<keyword evidence="7 8" id="KW-0496">Mitochondrion</keyword>
<dbReference type="Gene3D" id="1.10.357.10">
    <property type="entry name" value="Tetracycline Repressor, domain 2"/>
    <property type="match status" value="1"/>
</dbReference>
<dbReference type="PANTHER" id="PTHR21427:SF19">
    <property type="entry name" value="UBIQUINONE BIOSYNTHESIS PROTEIN COQ9, MITOCHONDRIAL"/>
    <property type="match status" value="1"/>
</dbReference>
<organism evidence="10 11">
    <name type="scientific">Conoideocrella luteorostrata</name>
    <dbReference type="NCBI Taxonomy" id="1105319"/>
    <lineage>
        <taxon>Eukaryota</taxon>
        <taxon>Fungi</taxon>
        <taxon>Dikarya</taxon>
        <taxon>Ascomycota</taxon>
        <taxon>Pezizomycotina</taxon>
        <taxon>Sordariomycetes</taxon>
        <taxon>Hypocreomycetidae</taxon>
        <taxon>Hypocreales</taxon>
        <taxon>Clavicipitaceae</taxon>
        <taxon>Conoideocrella</taxon>
    </lineage>
</organism>
<dbReference type="NCBIfam" id="TIGR02396">
    <property type="entry name" value="diverge_rpsU"/>
    <property type="match status" value="1"/>
</dbReference>
<keyword evidence="5" id="KW-0809">Transit peptide</keyword>
<reference evidence="10" key="1">
    <citation type="submission" date="2023-06" db="EMBL/GenBank/DDBJ databases">
        <title>Conoideocrella luteorostrata (Hypocreales: Clavicipitaceae), a potential biocontrol fungus for elongate hemlock scale in United States Christmas tree production areas.</title>
        <authorList>
            <person name="Barrett H."/>
            <person name="Lovett B."/>
            <person name="Macias A.M."/>
            <person name="Stajich J.E."/>
            <person name="Kasson M.T."/>
        </authorList>
    </citation>
    <scope>NUCLEOTIDE SEQUENCE</scope>
    <source>
        <strain evidence="10">ARSEF 14590</strain>
    </source>
</reference>
<evidence type="ECO:0000256" key="2">
    <source>
        <dbReference type="ARBA" id="ARBA00004749"/>
    </source>
</evidence>
<comment type="caution">
    <text evidence="10">The sequence shown here is derived from an EMBL/GenBank/DDBJ whole genome shotgun (WGS) entry which is preliminary data.</text>
</comment>
<evidence type="ECO:0000259" key="9">
    <source>
        <dbReference type="Pfam" id="PF08511"/>
    </source>
</evidence>
<dbReference type="InterPro" id="IPR012762">
    <property type="entry name" value="Ubiq_biosynth_COQ9"/>
</dbReference>
<evidence type="ECO:0000313" key="10">
    <source>
        <dbReference type="EMBL" id="KAK2612140.1"/>
    </source>
</evidence>
<dbReference type="GO" id="GO:0006744">
    <property type="term" value="P:ubiquinone biosynthetic process"/>
    <property type="evidence" value="ECO:0007669"/>
    <property type="project" value="UniProtKB-UniRule"/>
</dbReference>
<comment type="pathway">
    <text evidence="2 8">Cofactor biosynthesis; ubiquinone biosynthesis.</text>
</comment>
<keyword evidence="10" id="KW-0830">Ubiquinone</keyword>
<dbReference type="GO" id="GO:0008289">
    <property type="term" value="F:lipid binding"/>
    <property type="evidence" value="ECO:0007669"/>
    <property type="project" value="UniProtKB-UniRule"/>
</dbReference>
<evidence type="ECO:0000256" key="5">
    <source>
        <dbReference type="ARBA" id="ARBA00022946"/>
    </source>
</evidence>
<feature type="domain" description="COQ9 C-terminal" evidence="9">
    <location>
        <begin position="152"/>
        <end position="222"/>
    </location>
</feature>
<dbReference type="GO" id="GO:0005743">
    <property type="term" value="C:mitochondrial inner membrane"/>
    <property type="evidence" value="ECO:0007669"/>
    <property type="project" value="TreeGrafter"/>
</dbReference>
<keyword evidence="4 8" id="KW-0831">Ubiquinone biosynthesis</keyword>
<evidence type="ECO:0000256" key="8">
    <source>
        <dbReference type="RuleBase" id="RU366063"/>
    </source>
</evidence>
<keyword evidence="11" id="KW-1185">Reference proteome</keyword>
<dbReference type="InterPro" id="IPR013718">
    <property type="entry name" value="COQ9_C"/>
</dbReference>
<keyword evidence="6 8" id="KW-0446">Lipid-binding</keyword>
<accession>A0AAJ0CZ44</accession>
<evidence type="ECO:0000256" key="3">
    <source>
        <dbReference type="ARBA" id="ARBA00010766"/>
    </source>
</evidence>
<sequence length="251" mass="27682">MPVLCRVALRTRIPRATSLVRKTFFSYEHPPSSQPFGTVEDVILSAAYQHVPEHGFSHHSISLGARDTGYLDISPSVLSNGVFSLIRFHLVRQRLNLAYNTEELFDTSEINSAGTSAGSRVAAIAWARLIANKDIIHRWQEALAIMAQPSHVPSSLKELALLSDEILHLAGDKSVDSSWYSKRASLSTTYSASELFMTNDKSAGFADTHAFLMRRLDEATTIEGVFEGLGTWTNFTMNAGINLLRSKGVNI</sequence>
<dbReference type="FunFam" id="1.10.357.10:FF:000004">
    <property type="entry name" value="Ubiquinone biosynthesis protein COQ9, mitochondrial"/>
    <property type="match status" value="1"/>
</dbReference>